<evidence type="ECO:0000313" key="2">
    <source>
        <dbReference type="EMBL" id="WFN35825.1"/>
    </source>
</evidence>
<keyword evidence="1" id="KW-1133">Transmembrane helix</keyword>
<dbReference type="EMBL" id="CP091092">
    <property type="protein sequence ID" value="WFN35825.1"/>
    <property type="molecule type" value="Genomic_DNA"/>
</dbReference>
<protein>
    <submittedName>
        <fullName evidence="2">Uncharacterized protein</fullName>
    </submittedName>
</protein>
<keyword evidence="3" id="KW-1185">Reference proteome</keyword>
<dbReference type="KEGG" id="manq:L1994_06575"/>
<name>A0AAF0FTV9_9EURY</name>
<reference evidence="2" key="1">
    <citation type="submission" date="2022-01" db="EMBL/GenBank/DDBJ databases">
        <title>Complete genome of Methanomicrobium antiquum DSM 21220.</title>
        <authorList>
            <person name="Chen S.-C."/>
            <person name="You Y.-T."/>
            <person name="Zhou Y.-Z."/>
            <person name="Lai M.-C."/>
        </authorList>
    </citation>
    <scope>NUCLEOTIDE SEQUENCE</scope>
    <source>
        <strain evidence="2">DSM 21220</strain>
    </source>
</reference>
<feature type="transmembrane region" description="Helical" evidence="1">
    <location>
        <begin position="31"/>
        <end position="50"/>
    </location>
</feature>
<proteinExistence type="predicted"/>
<dbReference type="AlphaFoldDB" id="A0AAF0FTV9"/>
<keyword evidence="1" id="KW-0472">Membrane</keyword>
<accession>A0AAF0FTV9</accession>
<sequence>MKFDHKEIFILFIAVMAGYIARNIYSEFPYSLIIMVIAIIVVYYLLEYFLKKFHSTE</sequence>
<keyword evidence="1" id="KW-0812">Transmembrane</keyword>
<evidence type="ECO:0000313" key="3">
    <source>
        <dbReference type="Proteomes" id="UP001218895"/>
    </source>
</evidence>
<organism evidence="2 3">
    <name type="scientific">Methanomicrobium antiquum</name>
    <dbReference type="NCBI Taxonomy" id="487686"/>
    <lineage>
        <taxon>Archaea</taxon>
        <taxon>Methanobacteriati</taxon>
        <taxon>Methanobacteriota</taxon>
        <taxon>Stenosarchaea group</taxon>
        <taxon>Methanomicrobia</taxon>
        <taxon>Methanomicrobiales</taxon>
        <taxon>Methanomicrobiaceae</taxon>
        <taxon>Methanomicrobium</taxon>
    </lineage>
</organism>
<dbReference type="RefSeq" id="WP_278098664.1">
    <property type="nucleotide sequence ID" value="NZ_CP091092.1"/>
</dbReference>
<dbReference type="GeneID" id="79950047"/>
<dbReference type="Proteomes" id="UP001218895">
    <property type="component" value="Chromosome"/>
</dbReference>
<feature type="transmembrane region" description="Helical" evidence="1">
    <location>
        <begin position="7"/>
        <end position="25"/>
    </location>
</feature>
<gene>
    <name evidence="2" type="ORF">L1994_06575</name>
</gene>
<evidence type="ECO:0000256" key="1">
    <source>
        <dbReference type="SAM" id="Phobius"/>
    </source>
</evidence>